<reference evidence="1" key="1">
    <citation type="submission" date="2022-11" db="EMBL/GenBank/DDBJ databases">
        <authorList>
            <person name="Kikuchi T."/>
        </authorList>
    </citation>
    <scope>NUCLEOTIDE SEQUENCE</scope>
    <source>
        <strain evidence="1">PS1010</strain>
    </source>
</reference>
<dbReference type="OrthoDB" id="418242at2759"/>
<organism evidence="1 2">
    <name type="scientific">Caenorhabditis angaria</name>
    <dbReference type="NCBI Taxonomy" id="860376"/>
    <lineage>
        <taxon>Eukaryota</taxon>
        <taxon>Metazoa</taxon>
        <taxon>Ecdysozoa</taxon>
        <taxon>Nematoda</taxon>
        <taxon>Chromadorea</taxon>
        <taxon>Rhabditida</taxon>
        <taxon>Rhabditina</taxon>
        <taxon>Rhabditomorpha</taxon>
        <taxon>Rhabditoidea</taxon>
        <taxon>Rhabditidae</taxon>
        <taxon>Peloderinae</taxon>
        <taxon>Caenorhabditis</taxon>
    </lineage>
</organism>
<sequence>MSANSRTTGGVSHLHYFAETFCPVLERNIRDVVSADNMRLLVPYDDEMDEEEQAFKEAIEERLIEAVDAALTAMVIKYS</sequence>
<proteinExistence type="predicted"/>
<evidence type="ECO:0000313" key="1">
    <source>
        <dbReference type="EMBL" id="CAI5442492.1"/>
    </source>
</evidence>
<name>A0A9P1MWP9_9PELO</name>
<comment type="caution">
    <text evidence="1">The sequence shown here is derived from an EMBL/GenBank/DDBJ whole genome shotgun (WGS) entry which is preliminary data.</text>
</comment>
<gene>
    <name evidence="1" type="ORF">CAMP_LOCUS5129</name>
</gene>
<accession>A0A9P1MWP9</accession>
<keyword evidence="2" id="KW-1185">Reference proteome</keyword>
<evidence type="ECO:0000313" key="2">
    <source>
        <dbReference type="Proteomes" id="UP001152747"/>
    </source>
</evidence>
<dbReference type="Proteomes" id="UP001152747">
    <property type="component" value="Unassembled WGS sequence"/>
</dbReference>
<protein>
    <submittedName>
        <fullName evidence="1">Uncharacterized protein</fullName>
    </submittedName>
</protein>
<dbReference type="AlphaFoldDB" id="A0A9P1MWP9"/>
<dbReference type="EMBL" id="CANHGI010000002">
    <property type="protein sequence ID" value="CAI5442492.1"/>
    <property type="molecule type" value="Genomic_DNA"/>
</dbReference>